<keyword evidence="2 4" id="KW-0689">Ribosomal protein</keyword>
<organism evidence="6 7">
    <name type="scientific">Cyclospora cayetanensis</name>
    <dbReference type="NCBI Taxonomy" id="88456"/>
    <lineage>
        <taxon>Eukaryota</taxon>
        <taxon>Sar</taxon>
        <taxon>Alveolata</taxon>
        <taxon>Apicomplexa</taxon>
        <taxon>Conoidasida</taxon>
        <taxon>Coccidia</taxon>
        <taxon>Eucoccidiorida</taxon>
        <taxon>Eimeriorina</taxon>
        <taxon>Eimeriidae</taxon>
        <taxon>Cyclospora</taxon>
    </lineage>
</organism>
<dbReference type="InterPro" id="IPR012678">
    <property type="entry name" value="Ribosomal_uL23/eL15/eS24_sf"/>
</dbReference>
<dbReference type="AlphaFoldDB" id="A0A1D3DAF2"/>
<keyword evidence="7" id="KW-1185">Reference proteome</keyword>
<dbReference type="Pfam" id="PF00827">
    <property type="entry name" value="Ribosomal_L15e"/>
    <property type="match status" value="2"/>
</dbReference>
<evidence type="ECO:0000256" key="3">
    <source>
        <dbReference type="ARBA" id="ARBA00023274"/>
    </source>
</evidence>
<keyword evidence="3 4" id="KW-0687">Ribonucleoprotein</keyword>
<comment type="caution">
    <text evidence="6">The sequence shown here is derived from an EMBL/GenBank/DDBJ whole genome shotgun (WGS) entry which is preliminary data.</text>
</comment>
<dbReference type="InterPro" id="IPR024794">
    <property type="entry name" value="Rbsml_eL15_core_dom_sf"/>
</dbReference>
<dbReference type="Gene3D" id="3.40.1120.10">
    <property type="entry name" value="Ribosomal protein l15e"/>
    <property type="match status" value="2"/>
</dbReference>
<reference evidence="6 7" key="1">
    <citation type="journal article" date="2016" name="BMC Genomics">
        <title>Comparative genomics reveals Cyclospora cayetanensis possesses coccidia-like metabolism and invasion components but unique surface antigens.</title>
        <authorList>
            <person name="Liu S."/>
            <person name="Wang L."/>
            <person name="Zheng H."/>
            <person name="Xu Z."/>
            <person name="Roellig D.M."/>
            <person name="Li N."/>
            <person name="Frace M.A."/>
            <person name="Tang K."/>
            <person name="Arrowood M.J."/>
            <person name="Moss D.M."/>
            <person name="Zhang L."/>
            <person name="Feng Y."/>
            <person name="Xiao L."/>
        </authorList>
    </citation>
    <scope>NUCLEOTIDE SEQUENCE [LARGE SCALE GENOMIC DNA]</scope>
    <source>
        <strain evidence="6 7">CHN_HEN01</strain>
    </source>
</reference>
<dbReference type="Proteomes" id="UP000095192">
    <property type="component" value="Unassembled WGS sequence"/>
</dbReference>
<evidence type="ECO:0000256" key="1">
    <source>
        <dbReference type="ARBA" id="ARBA00006857"/>
    </source>
</evidence>
<dbReference type="FunCoup" id="A0A1D3DAF2">
    <property type="interactions" value="401"/>
</dbReference>
<keyword evidence="5" id="KW-0472">Membrane</keyword>
<dbReference type="GO" id="GO:0003735">
    <property type="term" value="F:structural constituent of ribosome"/>
    <property type="evidence" value="ECO:0007669"/>
    <property type="project" value="InterPro"/>
</dbReference>
<dbReference type="GO" id="GO:0022625">
    <property type="term" value="C:cytosolic large ribosomal subunit"/>
    <property type="evidence" value="ECO:0007669"/>
    <property type="project" value="TreeGrafter"/>
</dbReference>
<dbReference type="SUPFAM" id="SSF54189">
    <property type="entry name" value="Ribosomal proteins S24e, L23 and L15e"/>
    <property type="match status" value="2"/>
</dbReference>
<accession>A0A1D3DAF2</accession>
<dbReference type="PANTHER" id="PTHR11847:SF4">
    <property type="entry name" value="LARGE RIBOSOMAL SUBUNIT PROTEIN EL15"/>
    <property type="match status" value="1"/>
</dbReference>
<dbReference type="GO" id="GO:0003723">
    <property type="term" value="F:RNA binding"/>
    <property type="evidence" value="ECO:0007669"/>
    <property type="project" value="TreeGrafter"/>
</dbReference>
<dbReference type="InParanoid" id="A0A1D3DAF2"/>
<gene>
    <name evidence="6" type="ORF">cyc_06388</name>
</gene>
<feature type="transmembrane region" description="Helical" evidence="5">
    <location>
        <begin position="63"/>
        <end position="82"/>
    </location>
</feature>
<dbReference type="VEuPathDB" id="ToxoDB:LOC34622559"/>
<keyword evidence="5" id="KW-1133">Transmembrane helix</keyword>
<proteinExistence type="inferred from homology"/>
<sequence>MGAYKYLEELWKRKQSDVLRFLLRVRTWEYRQLPAVHRCSRSTRPDKGFAIQQKTGFLPAVPLHVPALVAFFRALVGFVAWARRLGYKKKQGFVIYRVRVRRGDRKKRVAKGIVYGKPCHHGVRKQKSSSNLRQLAEARVGRSVCGNLRVLNSYWVGQDSVYKYYEVILIDPMHAAIRNDPRYKWICAPVMKHRELRGLTSAGRKSRGLNRRGAGNRKLMPSRRANWRRRQMLQLRRYR</sequence>
<dbReference type="SMART" id="SM01384">
    <property type="entry name" value="Ribosomal_L15e"/>
    <property type="match status" value="1"/>
</dbReference>
<comment type="similarity">
    <text evidence="1 4">Belongs to the eukaryotic ribosomal protein eL15 family.</text>
</comment>
<dbReference type="PANTHER" id="PTHR11847">
    <property type="entry name" value="RIBOSOMAL PROTEIN L15"/>
    <property type="match status" value="1"/>
</dbReference>
<protein>
    <recommendedName>
        <fullName evidence="4">Ribosomal protein L15</fullName>
    </recommendedName>
</protein>
<evidence type="ECO:0000256" key="4">
    <source>
        <dbReference type="RuleBase" id="RU000663"/>
    </source>
</evidence>
<evidence type="ECO:0000256" key="5">
    <source>
        <dbReference type="SAM" id="Phobius"/>
    </source>
</evidence>
<dbReference type="VEuPathDB" id="ToxoDB:cyc_06388"/>
<evidence type="ECO:0000256" key="2">
    <source>
        <dbReference type="ARBA" id="ARBA00022980"/>
    </source>
</evidence>
<dbReference type="FunFam" id="3.40.1120.10:FF:000001">
    <property type="entry name" value="Ribosomal protein L15"/>
    <property type="match status" value="1"/>
</dbReference>
<evidence type="ECO:0000313" key="7">
    <source>
        <dbReference type="Proteomes" id="UP000095192"/>
    </source>
</evidence>
<evidence type="ECO:0000313" key="6">
    <source>
        <dbReference type="EMBL" id="OEH80430.1"/>
    </source>
</evidence>
<dbReference type="InterPro" id="IPR000439">
    <property type="entry name" value="Ribosomal_eL15"/>
</dbReference>
<dbReference type="GO" id="GO:0002181">
    <property type="term" value="P:cytoplasmic translation"/>
    <property type="evidence" value="ECO:0007669"/>
    <property type="project" value="TreeGrafter"/>
</dbReference>
<name>A0A1D3DAF2_9EIME</name>
<keyword evidence="5" id="KW-0812">Transmembrane</keyword>
<dbReference type="EMBL" id="JROU02000082">
    <property type="protein sequence ID" value="OEH80430.1"/>
    <property type="molecule type" value="Genomic_DNA"/>
</dbReference>